<organism evidence="2 3">
    <name type="scientific">Aspergillus cavernicola</name>
    <dbReference type="NCBI Taxonomy" id="176166"/>
    <lineage>
        <taxon>Eukaryota</taxon>
        <taxon>Fungi</taxon>
        <taxon>Dikarya</taxon>
        <taxon>Ascomycota</taxon>
        <taxon>Pezizomycotina</taxon>
        <taxon>Eurotiomycetes</taxon>
        <taxon>Eurotiomycetidae</taxon>
        <taxon>Eurotiales</taxon>
        <taxon>Aspergillaceae</taxon>
        <taxon>Aspergillus</taxon>
        <taxon>Aspergillus subgen. Nidulantes</taxon>
    </lineage>
</organism>
<evidence type="ECO:0000313" key="3">
    <source>
        <dbReference type="Proteomes" id="UP001610335"/>
    </source>
</evidence>
<name>A0ABR4HZH9_9EURO</name>
<evidence type="ECO:0000313" key="2">
    <source>
        <dbReference type="EMBL" id="KAL2820899.1"/>
    </source>
</evidence>
<dbReference type="Proteomes" id="UP001610335">
    <property type="component" value="Unassembled WGS sequence"/>
</dbReference>
<proteinExistence type="predicted"/>
<feature type="compositionally biased region" description="Basic and acidic residues" evidence="1">
    <location>
        <begin position="163"/>
        <end position="174"/>
    </location>
</feature>
<reference evidence="2 3" key="1">
    <citation type="submission" date="2024-07" db="EMBL/GenBank/DDBJ databases">
        <title>Section-level genome sequencing and comparative genomics of Aspergillus sections Usti and Cavernicolus.</title>
        <authorList>
            <consortium name="Lawrence Berkeley National Laboratory"/>
            <person name="Nybo J.L."/>
            <person name="Vesth T.C."/>
            <person name="Theobald S."/>
            <person name="Frisvad J.C."/>
            <person name="Larsen T.O."/>
            <person name="Kjaerboelling I."/>
            <person name="Rothschild-Mancinelli K."/>
            <person name="Lyhne E.K."/>
            <person name="Kogle M.E."/>
            <person name="Barry K."/>
            <person name="Clum A."/>
            <person name="Na H."/>
            <person name="Ledsgaard L."/>
            <person name="Lin J."/>
            <person name="Lipzen A."/>
            <person name="Kuo A."/>
            <person name="Riley R."/>
            <person name="Mondo S."/>
            <person name="LaButti K."/>
            <person name="Haridas S."/>
            <person name="Pangalinan J."/>
            <person name="Salamov A.A."/>
            <person name="Simmons B.A."/>
            <person name="Magnuson J.K."/>
            <person name="Chen J."/>
            <person name="Drula E."/>
            <person name="Henrissat B."/>
            <person name="Wiebenga A."/>
            <person name="Lubbers R.J."/>
            <person name="Gomes A.C."/>
            <person name="Makela M.R."/>
            <person name="Stajich J."/>
            <person name="Grigoriev I.V."/>
            <person name="Mortensen U.H."/>
            <person name="De vries R.P."/>
            <person name="Baker S.E."/>
            <person name="Andersen M.R."/>
        </authorList>
    </citation>
    <scope>NUCLEOTIDE SEQUENCE [LARGE SCALE GENOMIC DNA]</scope>
    <source>
        <strain evidence="2 3">CBS 600.67</strain>
    </source>
</reference>
<feature type="region of interest" description="Disordered" evidence="1">
    <location>
        <begin position="158"/>
        <end position="182"/>
    </location>
</feature>
<dbReference type="EMBL" id="JBFXLS010000067">
    <property type="protein sequence ID" value="KAL2820899.1"/>
    <property type="molecule type" value="Genomic_DNA"/>
</dbReference>
<protein>
    <submittedName>
        <fullName evidence="2">Uncharacterized protein</fullName>
    </submittedName>
</protein>
<comment type="caution">
    <text evidence="2">The sequence shown here is derived from an EMBL/GenBank/DDBJ whole genome shotgun (WGS) entry which is preliminary data.</text>
</comment>
<gene>
    <name evidence="2" type="ORF">BDW59DRAFT_112691</name>
</gene>
<keyword evidence="3" id="KW-1185">Reference proteome</keyword>
<evidence type="ECO:0000256" key="1">
    <source>
        <dbReference type="SAM" id="MobiDB-lite"/>
    </source>
</evidence>
<accession>A0ABR4HZH9</accession>
<sequence>MPHLMHHKRRHSWPYCGSSTHLHNHQTIPIITVTGPPDELETQFLTPVVSEDLLEDDAASAGIVRSQPTRSHHKLWHHSKEQAGHNQPIIGSGSFRKMLQPQLARARSLFVLPTAMSAGETVLLPYWIHRLSAHPITTNERGRSREHEQGRLAAIKNHRRCHSERPRSWRRPSDKLWTLQEE</sequence>